<feature type="domain" description="Brix" evidence="1">
    <location>
        <begin position="120"/>
        <end position="302"/>
    </location>
</feature>
<dbReference type="AlphaFoldDB" id="A0AA88YAN6"/>
<dbReference type="Pfam" id="PF04427">
    <property type="entry name" value="Brix"/>
    <property type="match status" value="1"/>
</dbReference>
<keyword evidence="3" id="KW-1185">Reference proteome</keyword>
<dbReference type="GO" id="GO:0034457">
    <property type="term" value="C:Mpp10 complex"/>
    <property type="evidence" value="ECO:0007669"/>
    <property type="project" value="UniProtKB-ARBA"/>
</dbReference>
<accession>A0AA88YAN6</accession>
<dbReference type="SUPFAM" id="SSF52954">
    <property type="entry name" value="Class II aaRS ABD-related"/>
    <property type="match status" value="1"/>
</dbReference>
<dbReference type="GO" id="GO:0005654">
    <property type="term" value="C:nucleoplasm"/>
    <property type="evidence" value="ECO:0007669"/>
    <property type="project" value="UniProtKB-ARBA"/>
</dbReference>
<reference evidence="2" key="1">
    <citation type="submission" date="2019-08" db="EMBL/GenBank/DDBJ databases">
        <title>The improved chromosome-level genome for the pearl oyster Pinctada fucata martensii using PacBio sequencing and Hi-C.</title>
        <authorList>
            <person name="Zheng Z."/>
        </authorList>
    </citation>
    <scope>NUCLEOTIDE SEQUENCE</scope>
    <source>
        <strain evidence="2">ZZ-2019</strain>
        <tissue evidence="2">Adductor muscle</tissue>
    </source>
</reference>
<name>A0AA88YAN6_PINIB</name>
<dbReference type="PROSITE" id="PS50833">
    <property type="entry name" value="BRIX"/>
    <property type="match status" value="1"/>
</dbReference>
<comment type="caution">
    <text evidence="2">The sequence shown here is derived from an EMBL/GenBank/DDBJ whole genome shotgun (WGS) entry which is preliminary data.</text>
</comment>
<evidence type="ECO:0000259" key="1">
    <source>
        <dbReference type="PROSITE" id="PS50833"/>
    </source>
</evidence>
<dbReference type="PANTHER" id="PTHR22734">
    <property type="entry name" value="U3 SMALL NUCLEOLAR RIBONUCLEOPROTEIN PROTEIN IMP4"/>
    <property type="match status" value="1"/>
</dbReference>
<proteinExistence type="predicted"/>
<dbReference type="FunFam" id="3.40.50.10480:FF:000001">
    <property type="entry name" value="IMP4, U3 small nucleolar ribonucleoprotein"/>
    <property type="match status" value="1"/>
</dbReference>
<dbReference type="InterPro" id="IPR007109">
    <property type="entry name" value="Brix"/>
</dbReference>
<protein>
    <recommendedName>
        <fullName evidence="1">Brix domain-containing protein</fullName>
    </recommendedName>
</protein>
<dbReference type="GO" id="GO:0032040">
    <property type="term" value="C:small-subunit processome"/>
    <property type="evidence" value="ECO:0007669"/>
    <property type="project" value="TreeGrafter"/>
</dbReference>
<dbReference type="InterPro" id="IPR044281">
    <property type="entry name" value="IMP4/RPF1"/>
</dbReference>
<gene>
    <name evidence="2" type="ORF">FSP39_002538</name>
</gene>
<dbReference type="GO" id="GO:0042274">
    <property type="term" value="P:ribosomal small subunit biogenesis"/>
    <property type="evidence" value="ECO:0007669"/>
    <property type="project" value="UniProtKB-ARBA"/>
</dbReference>
<dbReference type="GO" id="GO:0006364">
    <property type="term" value="P:rRNA processing"/>
    <property type="evidence" value="ECO:0007669"/>
    <property type="project" value="InterPro"/>
</dbReference>
<dbReference type="GO" id="GO:0030515">
    <property type="term" value="F:snoRNA binding"/>
    <property type="evidence" value="ECO:0007669"/>
    <property type="project" value="TreeGrafter"/>
</dbReference>
<evidence type="ECO:0000313" key="2">
    <source>
        <dbReference type="EMBL" id="KAK3101303.1"/>
    </source>
</evidence>
<dbReference type="Gene3D" id="3.40.50.10480">
    <property type="entry name" value="Probable brix-domain ribosomal biogenesis protein"/>
    <property type="match status" value="1"/>
</dbReference>
<dbReference type="GO" id="GO:0042134">
    <property type="term" value="F:rRNA primary transcript binding"/>
    <property type="evidence" value="ECO:0007669"/>
    <property type="project" value="InterPro"/>
</dbReference>
<dbReference type="PANTHER" id="PTHR22734:SF2">
    <property type="entry name" value="U3 SMALL NUCLEOLAR RIBONUCLEOPROTEIN PROTEIN IMP4"/>
    <property type="match status" value="1"/>
</dbReference>
<organism evidence="2 3">
    <name type="scientific">Pinctada imbricata</name>
    <name type="common">Atlantic pearl-oyster</name>
    <name type="synonym">Pinctada martensii</name>
    <dbReference type="NCBI Taxonomy" id="66713"/>
    <lineage>
        <taxon>Eukaryota</taxon>
        <taxon>Metazoa</taxon>
        <taxon>Spiralia</taxon>
        <taxon>Lophotrochozoa</taxon>
        <taxon>Mollusca</taxon>
        <taxon>Bivalvia</taxon>
        <taxon>Autobranchia</taxon>
        <taxon>Pteriomorphia</taxon>
        <taxon>Pterioida</taxon>
        <taxon>Pterioidea</taxon>
        <taxon>Pteriidae</taxon>
        <taxon>Pinctada</taxon>
    </lineage>
</organism>
<dbReference type="SMART" id="SM00879">
    <property type="entry name" value="Brix"/>
    <property type="match status" value="1"/>
</dbReference>
<sequence>MLEVFKNEIICTLYHILIGVRSNHVHLYDIKVDVTPIGLRRQARLRREYIYRKSIEDRERTILEKKQRLKSALDSNSLIPTDLRKDAIDLQKTLEWEGEGAEGIQSHIDDEYKWAGTEDPKIMVTTSRDPSSKLKQFAKEIRLIFPNSQRINRGNYEVKQIVEACRANEVTDLIILHEHRGVPDGFVVCHLPYGPTAYFTLSNVVMRHDIPDVGTMSEAFPHLVFNKFSSKLGKRVMNILKYLFPVPKEDSKRVITFANDEDFISFRHHVYKKTEGGKDIDLSEVGPRFEMKLYQIIQETIDHADSADVEWVYRPYMNTAKKRKFFSDD</sequence>
<dbReference type="EMBL" id="VSWD01000005">
    <property type="protein sequence ID" value="KAK3101303.1"/>
    <property type="molecule type" value="Genomic_DNA"/>
</dbReference>
<evidence type="ECO:0000313" key="3">
    <source>
        <dbReference type="Proteomes" id="UP001186944"/>
    </source>
</evidence>
<dbReference type="Proteomes" id="UP001186944">
    <property type="component" value="Unassembled WGS sequence"/>
</dbReference>